<accession>A0A4U0XKI5</accession>
<evidence type="ECO:0000256" key="1">
    <source>
        <dbReference type="SAM" id="MobiDB-lite"/>
    </source>
</evidence>
<comment type="caution">
    <text evidence="2">The sequence shown here is derived from an EMBL/GenBank/DDBJ whole genome shotgun (WGS) entry which is preliminary data.</text>
</comment>
<dbReference type="Proteomes" id="UP000309340">
    <property type="component" value="Unassembled WGS sequence"/>
</dbReference>
<evidence type="ECO:0000313" key="3">
    <source>
        <dbReference type="Proteomes" id="UP000309340"/>
    </source>
</evidence>
<dbReference type="STRING" id="329884.A0A4U0XKI5"/>
<evidence type="ECO:0000313" key="2">
    <source>
        <dbReference type="EMBL" id="TKA76038.1"/>
    </source>
</evidence>
<dbReference type="OrthoDB" id="4159781at2759"/>
<feature type="region of interest" description="Disordered" evidence="1">
    <location>
        <begin position="507"/>
        <end position="537"/>
    </location>
</feature>
<feature type="region of interest" description="Disordered" evidence="1">
    <location>
        <begin position="37"/>
        <end position="143"/>
    </location>
</feature>
<dbReference type="PANTHER" id="PTHR37540:SF5">
    <property type="entry name" value="TRANSCRIPTION FACTOR DOMAIN-CONTAINING PROTEIN"/>
    <property type="match status" value="1"/>
</dbReference>
<feature type="compositionally biased region" description="Polar residues" evidence="1">
    <location>
        <begin position="68"/>
        <end position="86"/>
    </location>
</feature>
<dbReference type="EMBL" id="NAJQ01000175">
    <property type="protein sequence ID" value="TKA76038.1"/>
    <property type="molecule type" value="Genomic_DNA"/>
</dbReference>
<proteinExistence type="predicted"/>
<sequence>MAGSKDMRFVVISNPEQLRNRAELRLNRQHVMKTYLAKEASKPASNDIRVTGKKCLRRRKPANPPSPATTDSSGNLHGASNANAVTPGSGHDFSAPQTCQHVHPRDNRNSSAAKKRTATRPKINKSRSVKARSNPKSDTGPLVPGISGRFRNYAYLGTDAEEVPFPLHHLGGDLNPFDTWPTFDDPSLNVNELKWSCSKRFGSRGIADYWVPTLLKARHAFLSTIAISSCHDDIMRRSARPPGQRPKHESVQRARVRQEVTSMINQSMSDPQMQTSDATMVAVVHLLNAEIMGCDDHFMRVHQQGLSAMDCRPLPESPVYFRPLGYRTIYKVFAPESHVSQILELARRLTAIFETEVLPNQSPSEENSHTHHQDQTNSEQLLAVTAAAIFIRPAAEDLSFALPSESYTYEAIRLTARLYAHALLRRIPFSRAAQELQATASSSSSSYRSLQPGTLSTEAAYMANCAIIIHIRNALVRTDTTDCWGGLIGVLFWIALVAGAAANPEAVTTEGGYKERQREGGSGGGGGEEEEEEEEEEARKWLAAVGVRCSIVLGFEFGPAVMGTVKRVVGIQRVLGRLRTVNVSSEGCWDSSGVGEG</sequence>
<evidence type="ECO:0008006" key="4">
    <source>
        <dbReference type="Google" id="ProtNLM"/>
    </source>
</evidence>
<keyword evidence="3" id="KW-1185">Reference proteome</keyword>
<dbReference type="PANTHER" id="PTHR37540">
    <property type="entry name" value="TRANSCRIPTION FACTOR (ACR-2), PUTATIVE-RELATED-RELATED"/>
    <property type="match status" value="1"/>
</dbReference>
<organism evidence="2 3">
    <name type="scientific">Friedmanniomyces simplex</name>
    <dbReference type="NCBI Taxonomy" id="329884"/>
    <lineage>
        <taxon>Eukaryota</taxon>
        <taxon>Fungi</taxon>
        <taxon>Dikarya</taxon>
        <taxon>Ascomycota</taxon>
        <taxon>Pezizomycotina</taxon>
        <taxon>Dothideomycetes</taxon>
        <taxon>Dothideomycetidae</taxon>
        <taxon>Mycosphaerellales</taxon>
        <taxon>Teratosphaeriaceae</taxon>
        <taxon>Friedmanniomyces</taxon>
    </lineage>
</organism>
<feature type="compositionally biased region" description="Basic residues" evidence="1">
    <location>
        <begin position="51"/>
        <end position="61"/>
    </location>
</feature>
<feature type="compositionally biased region" description="Basic residues" evidence="1">
    <location>
        <begin position="113"/>
        <end position="130"/>
    </location>
</feature>
<feature type="compositionally biased region" description="Acidic residues" evidence="1">
    <location>
        <begin position="527"/>
        <end position="536"/>
    </location>
</feature>
<gene>
    <name evidence="2" type="ORF">B0A55_05113</name>
</gene>
<dbReference type="AlphaFoldDB" id="A0A4U0XKI5"/>
<name>A0A4U0XKI5_9PEZI</name>
<protein>
    <recommendedName>
        <fullName evidence="4">Tachykinin family protein</fullName>
    </recommendedName>
</protein>
<reference evidence="2 3" key="1">
    <citation type="submission" date="2017-03" db="EMBL/GenBank/DDBJ databases">
        <title>Genomes of endolithic fungi from Antarctica.</title>
        <authorList>
            <person name="Coleine C."/>
            <person name="Masonjones S."/>
            <person name="Stajich J.E."/>
        </authorList>
    </citation>
    <scope>NUCLEOTIDE SEQUENCE [LARGE SCALE GENOMIC DNA]</scope>
    <source>
        <strain evidence="2 3">CCFEE 5184</strain>
    </source>
</reference>